<reference evidence="1" key="1">
    <citation type="submission" date="2021-07" db="EMBL/GenBank/DDBJ databases">
        <authorList>
            <person name="Catto M.A."/>
            <person name="Jacobson A."/>
            <person name="Kennedy G."/>
            <person name="Labadie P."/>
            <person name="Hunt B.G."/>
            <person name="Srinivasan R."/>
        </authorList>
    </citation>
    <scope>NUCLEOTIDE SEQUENCE</scope>
    <source>
        <strain evidence="1">PL_HMW_Pooled</strain>
        <tissue evidence="1">Head</tissue>
    </source>
</reference>
<protein>
    <submittedName>
        <fullName evidence="1">Uncharacterized protein</fullName>
    </submittedName>
</protein>
<keyword evidence="2" id="KW-1185">Reference proteome</keyword>
<comment type="caution">
    <text evidence="1">The sequence shown here is derived from an EMBL/GenBank/DDBJ whole genome shotgun (WGS) entry which is preliminary data.</text>
</comment>
<proteinExistence type="predicted"/>
<dbReference type="Proteomes" id="UP001219518">
    <property type="component" value="Unassembled WGS sequence"/>
</dbReference>
<organism evidence="1 2">
    <name type="scientific">Frankliniella fusca</name>
    <dbReference type="NCBI Taxonomy" id="407009"/>
    <lineage>
        <taxon>Eukaryota</taxon>
        <taxon>Metazoa</taxon>
        <taxon>Ecdysozoa</taxon>
        <taxon>Arthropoda</taxon>
        <taxon>Hexapoda</taxon>
        <taxon>Insecta</taxon>
        <taxon>Pterygota</taxon>
        <taxon>Neoptera</taxon>
        <taxon>Paraneoptera</taxon>
        <taxon>Thysanoptera</taxon>
        <taxon>Terebrantia</taxon>
        <taxon>Thripoidea</taxon>
        <taxon>Thripidae</taxon>
        <taxon>Frankliniella</taxon>
    </lineage>
</organism>
<gene>
    <name evidence="1" type="ORF">KUF71_007908</name>
</gene>
<accession>A0AAE1HDI6</accession>
<evidence type="ECO:0000313" key="2">
    <source>
        <dbReference type="Proteomes" id="UP001219518"/>
    </source>
</evidence>
<dbReference type="EMBL" id="JAHWGI010000960">
    <property type="protein sequence ID" value="KAK3918661.1"/>
    <property type="molecule type" value="Genomic_DNA"/>
</dbReference>
<evidence type="ECO:0000313" key="1">
    <source>
        <dbReference type="EMBL" id="KAK3918661.1"/>
    </source>
</evidence>
<reference evidence="1" key="2">
    <citation type="journal article" date="2023" name="BMC Genomics">
        <title>Pest status, molecular evolution, and epigenetic factors derived from the genome assembly of Frankliniella fusca, a thysanopteran phytovirus vector.</title>
        <authorList>
            <person name="Catto M.A."/>
            <person name="Labadie P.E."/>
            <person name="Jacobson A.L."/>
            <person name="Kennedy G.G."/>
            <person name="Srinivasan R."/>
            <person name="Hunt B.G."/>
        </authorList>
    </citation>
    <scope>NUCLEOTIDE SEQUENCE</scope>
    <source>
        <strain evidence="1">PL_HMW_Pooled</strain>
    </source>
</reference>
<sequence>MNYLIFGFH</sequence>
<name>A0AAE1HDI6_9NEOP</name>